<dbReference type="GO" id="GO:0005737">
    <property type="term" value="C:cytoplasm"/>
    <property type="evidence" value="ECO:0007669"/>
    <property type="project" value="TreeGrafter"/>
</dbReference>
<dbReference type="PANTHER" id="PTHR24300:SF134">
    <property type="entry name" value="CYTOCHROME P450, FAMILY 2, SUBFAMILY AB, POLYPEPTIDE 2-RELATED"/>
    <property type="match status" value="1"/>
</dbReference>
<dbReference type="SUPFAM" id="SSF48264">
    <property type="entry name" value="Cytochrome P450"/>
    <property type="match status" value="1"/>
</dbReference>
<organism evidence="5 6">
    <name type="scientific">Thamnophis sirtalis</name>
    <dbReference type="NCBI Taxonomy" id="35019"/>
    <lineage>
        <taxon>Eukaryota</taxon>
        <taxon>Metazoa</taxon>
        <taxon>Chordata</taxon>
        <taxon>Craniata</taxon>
        <taxon>Vertebrata</taxon>
        <taxon>Euteleostomi</taxon>
        <taxon>Lepidosauria</taxon>
        <taxon>Squamata</taxon>
        <taxon>Bifurcata</taxon>
        <taxon>Unidentata</taxon>
        <taxon>Episquamata</taxon>
        <taxon>Toxicofera</taxon>
        <taxon>Serpentes</taxon>
        <taxon>Colubroidea</taxon>
        <taxon>Colubridae</taxon>
        <taxon>Natricinae</taxon>
        <taxon>Thamnophis</taxon>
    </lineage>
</organism>
<dbReference type="GeneID" id="106555949"/>
<dbReference type="InterPro" id="IPR001128">
    <property type="entry name" value="Cyt_P450"/>
</dbReference>
<name>A0A6I9Z199_9SAUR</name>
<dbReference type="InterPro" id="IPR036396">
    <property type="entry name" value="Cyt_P450_sf"/>
</dbReference>
<dbReference type="InterPro" id="IPR050182">
    <property type="entry name" value="Cytochrome_P450_fam2"/>
</dbReference>
<dbReference type="KEGG" id="tsr:106555949"/>
<evidence type="ECO:0000256" key="3">
    <source>
        <dbReference type="ARBA" id="ARBA00022723"/>
    </source>
</evidence>
<dbReference type="GO" id="GO:0020037">
    <property type="term" value="F:heme binding"/>
    <property type="evidence" value="ECO:0007669"/>
    <property type="project" value="InterPro"/>
</dbReference>
<dbReference type="OrthoDB" id="1055148at2759"/>
<dbReference type="PANTHER" id="PTHR24300">
    <property type="entry name" value="CYTOCHROME P450 508A4-RELATED"/>
    <property type="match status" value="1"/>
</dbReference>
<evidence type="ECO:0000313" key="5">
    <source>
        <dbReference type="Proteomes" id="UP000504617"/>
    </source>
</evidence>
<dbReference type="Gene3D" id="1.10.630.10">
    <property type="entry name" value="Cytochrome P450"/>
    <property type="match status" value="2"/>
</dbReference>
<dbReference type="RefSeq" id="XP_013930367.1">
    <property type="nucleotide sequence ID" value="XM_014074892.1"/>
</dbReference>
<evidence type="ECO:0000256" key="1">
    <source>
        <dbReference type="ARBA" id="ARBA00001971"/>
    </source>
</evidence>
<gene>
    <name evidence="6" type="primary">LOC106555949</name>
</gene>
<evidence type="ECO:0000313" key="6">
    <source>
        <dbReference type="RefSeq" id="XP_013930367.1"/>
    </source>
</evidence>
<keyword evidence="5" id="KW-1185">Reference proteome</keyword>
<keyword evidence="3" id="KW-0479">Metal-binding</keyword>
<sequence>MGAGLKFTFFQLYEVFPWLMSRIPGPHQKTLSHFKFIYDLVKEEIEKHKENQSLHEPRDFIDYYLLQLKRSKNEPSNTYDEDNLAACIVDFFIAGTETSATTLQWALLYITNHPDVQDEVYKEIQTNCSSGLICYQDRKKLPYTNAVIHEILRINYILSFGARICLGEQIARMEIFLVFTNLLRNFRFQLPRGVKRLSEEPMNGLTVHPHSYKICAIPRHNA</sequence>
<dbReference type="GO" id="GO:0005506">
    <property type="term" value="F:iron ion binding"/>
    <property type="evidence" value="ECO:0007669"/>
    <property type="project" value="InterPro"/>
</dbReference>
<reference evidence="6" key="1">
    <citation type="submission" date="2025-08" db="UniProtKB">
        <authorList>
            <consortium name="RefSeq"/>
        </authorList>
    </citation>
    <scope>IDENTIFICATION</scope>
    <source>
        <tissue evidence="6">Skeletal muscle</tissue>
    </source>
</reference>
<proteinExistence type="inferred from homology"/>
<protein>
    <submittedName>
        <fullName evidence="6">Cytochrome P450 2J6-like</fullName>
    </submittedName>
</protein>
<dbReference type="GO" id="GO:0016712">
    <property type="term" value="F:oxidoreductase activity, acting on paired donors, with incorporation or reduction of molecular oxygen, reduced flavin or flavoprotein as one donor, and incorporation of one atom of oxygen"/>
    <property type="evidence" value="ECO:0007669"/>
    <property type="project" value="TreeGrafter"/>
</dbReference>
<dbReference type="GO" id="GO:0006805">
    <property type="term" value="P:xenobiotic metabolic process"/>
    <property type="evidence" value="ECO:0007669"/>
    <property type="project" value="TreeGrafter"/>
</dbReference>
<dbReference type="Proteomes" id="UP000504617">
    <property type="component" value="Unplaced"/>
</dbReference>
<feature type="non-terminal residue" evidence="6">
    <location>
        <position position="222"/>
    </location>
</feature>
<comment type="similarity">
    <text evidence="2">Belongs to the cytochrome P450 family.</text>
</comment>
<keyword evidence="4" id="KW-0408">Iron</keyword>
<dbReference type="InterPro" id="IPR002401">
    <property type="entry name" value="Cyt_P450_E_grp-I"/>
</dbReference>
<dbReference type="PRINTS" id="PR00463">
    <property type="entry name" value="EP450I"/>
</dbReference>
<dbReference type="Pfam" id="PF00067">
    <property type="entry name" value="p450"/>
    <property type="match status" value="2"/>
</dbReference>
<dbReference type="AlphaFoldDB" id="A0A6I9Z199"/>
<accession>A0A6I9Z199</accession>
<evidence type="ECO:0000256" key="2">
    <source>
        <dbReference type="ARBA" id="ARBA00010617"/>
    </source>
</evidence>
<dbReference type="PRINTS" id="PR00385">
    <property type="entry name" value="P450"/>
</dbReference>
<evidence type="ECO:0000256" key="4">
    <source>
        <dbReference type="ARBA" id="ARBA00023004"/>
    </source>
</evidence>
<dbReference type="GO" id="GO:0006082">
    <property type="term" value="P:organic acid metabolic process"/>
    <property type="evidence" value="ECO:0007669"/>
    <property type="project" value="TreeGrafter"/>
</dbReference>
<comment type="cofactor">
    <cofactor evidence="1">
        <name>heme</name>
        <dbReference type="ChEBI" id="CHEBI:30413"/>
    </cofactor>
</comment>